<dbReference type="GO" id="GO:0005829">
    <property type="term" value="C:cytosol"/>
    <property type="evidence" value="ECO:0007669"/>
    <property type="project" value="TreeGrafter"/>
</dbReference>
<dbReference type="RefSeq" id="WP_084069066.1">
    <property type="nucleotide sequence ID" value="NZ_FWXY01000009.1"/>
</dbReference>
<dbReference type="GO" id="GO:0008837">
    <property type="term" value="F:diaminopimelate epimerase activity"/>
    <property type="evidence" value="ECO:0007669"/>
    <property type="project" value="UniProtKB-UniRule"/>
</dbReference>
<feature type="binding site" evidence="9">
    <location>
        <position position="166"/>
    </location>
    <ligand>
        <name>substrate</name>
    </ligand>
</feature>
<dbReference type="Pfam" id="PF01678">
    <property type="entry name" value="DAP_epimerase"/>
    <property type="match status" value="2"/>
</dbReference>
<feature type="site" description="Could be important to modulate the pK values of the two catalytic cysteine residues" evidence="9">
    <location>
        <position position="168"/>
    </location>
</feature>
<dbReference type="SUPFAM" id="SSF54506">
    <property type="entry name" value="Diaminopimelate epimerase-like"/>
    <property type="match status" value="1"/>
</dbReference>
<feature type="binding site" evidence="9">
    <location>
        <position position="199"/>
    </location>
    <ligand>
        <name>substrate</name>
    </ligand>
</feature>
<feature type="site" description="Could be important to modulate the pK values of the two catalytic cysteine residues" evidence="9">
    <location>
        <position position="217"/>
    </location>
</feature>
<dbReference type="FunFam" id="3.10.310.10:FF:000001">
    <property type="entry name" value="Diaminopimelate epimerase"/>
    <property type="match status" value="1"/>
</dbReference>
<reference evidence="11 12" key="1">
    <citation type="submission" date="2017-04" db="EMBL/GenBank/DDBJ databases">
        <authorList>
            <person name="Afonso C.L."/>
            <person name="Miller P.J."/>
            <person name="Scott M.A."/>
            <person name="Spackman E."/>
            <person name="Goraichik I."/>
            <person name="Dimitrov K.M."/>
            <person name="Suarez D.L."/>
            <person name="Swayne D.E."/>
        </authorList>
    </citation>
    <scope>NUCLEOTIDE SEQUENCE [LARGE SCALE GENOMIC DNA]</scope>
    <source>
        <strain evidence="11 12">DSM 3385</strain>
    </source>
</reference>
<feature type="active site" description="Proton donor" evidence="9">
    <location>
        <position position="76"/>
    </location>
</feature>
<feature type="binding site" evidence="9">
    <location>
        <position position="13"/>
    </location>
    <ligand>
        <name>substrate</name>
    </ligand>
</feature>
<evidence type="ECO:0000313" key="11">
    <source>
        <dbReference type="EMBL" id="SMC76680.1"/>
    </source>
</evidence>
<evidence type="ECO:0000256" key="9">
    <source>
        <dbReference type="HAMAP-Rule" id="MF_00197"/>
    </source>
</evidence>
<comment type="function">
    <text evidence="9">Catalyzes the stereoinversion of LL-2,6-diaminopimelate (L,L-DAP) to meso-diaminopimelate (meso-DAP), a precursor of L-lysine and an essential component of the bacterial peptidoglycan.</text>
</comment>
<keyword evidence="6 9" id="KW-0457">Lysine biosynthesis</keyword>
<comment type="catalytic activity">
    <reaction evidence="8 9">
        <text>(2S,6S)-2,6-diaminopimelate = meso-2,6-diaminopimelate</text>
        <dbReference type="Rhea" id="RHEA:15393"/>
        <dbReference type="ChEBI" id="CHEBI:57609"/>
        <dbReference type="ChEBI" id="CHEBI:57791"/>
        <dbReference type="EC" id="5.1.1.7"/>
    </reaction>
</comment>
<feature type="binding site" evidence="9">
    <location>
        <begin position="217"/>
        <end position="218"/>
    </location>
    <ligand>
        <name>substrate</name>
    </ligand>
</feature>
<feature type="binding site" evidence="9">
    <location>
        <begin position="77"/>
        <end position="78"/>
    </location>
    <ligand>
        <name>substrate</name>
    </ligand>
</feature>
<dbReference type="PANTHER" id="PTHR31689">
    <property type="entry name" value="DIAMINOPIMELATE EPIMERASE, CHLOROPLASTIC"/>
    <property type="match status" value="1"/>
</dbReference>
<comment type="caution">
    <text evidence="9">Lacks conserved residue(s) required for the propagation of feature annotation.</text>
</comment>
<dbReference type="HAMAP" id="MF_00197">
    <property type="entry name" value="DAP_epimerase"/>
    <property type="match status" value="1"/>
</dbReference>
<comment type="subcellular location">
    <subcellularLocation>
        <location evidence="9">Cytoplasm</location>
    </subcellularLocation>
</comment>
<comment type="subunit">
    <text evidence="9">Homodimer.</text>
</comment>
<dbReference type="PANTHER" id="PTHR31689:SF0">
    <property type="entry name" value="DIAMINOPIMELATE EPIMERASE"/>
    <property type="match status" value="1"/>
</dbReference>
<dbReference type="AlphaFoldDB" id="A0A1W2BUM2"/>
<dbReference type="GO" id="GO:0009089">
    <property type="term" value="P:lysine biosynthetic process via diaminopimelate"/>
    <property type="evidence" value="ECO:0007669"/>
    <property type="project" value="UniProtKB-UniRule"/>
</dbReference>
<dbReference type="NCBIfam" id="TIGR00652">
    <property type="entry name" value="DapF"/>
    <property type="match status" value="1"/>
</dbReference>
<organism evidence="11 12">
    <name type="scientific">Desulfocicer vacuolatum DSM 3385</name>
    <dbReference type="NCBI Taxonomy" id="1121400"/>
    <lineage>
        <taxon>Bacteria</taxon>
        <taxon>Pseudomonadati</taxon>
        <taxon>Thermodesulfobacteriota</taxon>
        <taxon>Desulfobacteria</taxon>
        <taxon>Desulfobacterales</taxon>
        <taxon>Desulfobacteraceae</taxon>
        <taxon>Desulfocicer</taxon>
    </lineage>
</organism>
<dbReference type="Gene3D" id="3.10.310.10">
    <property type="entry name" value="Diaminopimelate Epimerase, Chain A, domain 1"/>
    <property type="match status" value="2"/>
</dbReference>
<evidence type="ECO:0000256" key="6">
    <source>
        <dbReference type="ARBA" id="ARBA00023154"/>
    </source>
</evidence>
<dbReference type="InterPro" id="IPR001653">
    <property type="entry name" value="DAP_epimerase_DapF"/>
</dbReference>
<evidence type="ECO:0000256" key="2">
    <source>
        <dbReference type="ARBA" id="ARBA00010219"/>
    </source>
</evidence>
<dbReference type="OrthoDB" id="9805408at2"/>
<dbReference type="UniPathway" id="UPA00034">
    <property type="reaction ID" value="UER00025"/>
</dbReference>
<evidence type="ECO:0000256" key="1">
    <source>
        <dbReference type="ARBA" id="ARBA00005196"/>
    </source>
</evidence>
<feature type="binding site" evidence="9">
    <location>
        <position position="67"/>
    </location>
    <ligand>
        <name>substrate</name>
    </ligand>
</feature>
<dbReference type="InterPro" id="IPR018510">
    <property type="entry name" value="DAP_epimerase_AS"/>
</dbReference>
<keyword evidence="7 9" id="KW-0413">Isomerase</keyword>
<keyword evidence="5 9" id="KW-0028">Amino-acid biosynthesis</keyword>
<evidence type="ECO:0000256" key="8">
    <source>
        <dbReference type="ARBA" id="ARBA00051712"/>
    </source>
</evidence>
<feature type="active site" evidence="10">
    <location>
        <position position="76"/>
    </location>
</feature>
<evidence type="ECO:0000256" key="4">
    <source>
        <dbReference type="ARBA" id="ARBA00022490"/>
    </source>
</evidence>
<feature type="active site" description="Proton acceptor" evidence="9">
    <location>
        <position position="226"/>
    </location>
</feature>
<protein>
    <recommendedName>
        <fullName evidence="3 9">Diaminopimelate epimerase</fullName>
        <shortName evidence="9">DAP epimerase</shortName>
        <ecNumber evidence="3 9">5.1.1.7</ecNumber>
    </recommendedName>
    <alternativeName>
        <fullName evidence="9">PLP-independent amino acid racemase</fullName>
    </alternativeName>
</protein>
<dbReference type="Proteomes" id="UP000192418">
    <property type="component" value="Unassembled WGS sequence"/>
</dbReference>
<accession>A0A1W2BUM2</accession>
<dbReference type="STRING" id="1121400.SAMN02746065_109157"/>
<evidence type="ECO:0000256" key="7">
    <source>
        <dbReference type="ARBA" id="ARBA00023235"/>
    </source>
</evidence>
<evidence type="ECO:0000256" key="5">
    <source>
        <dbReference type="ARBA" id="ARBA00022605"/>
    </source>
</evidence>
<sequence length="283" mass="31049">MDVNFSKMEGLGNDFIFMDDRTGAIKTHLNYPDIARRLCHRHFGIGADGIILILNSHTEDIRFRIFNADGSEAQMCGNGMRCFAKLLFETGIIDRPEFHVETLAGRVTPKVFFDKENRVSSVRVDMGEPALTPDKIPFTGLLSDAVSCPVTVGDDTVLLTPVSMGNPHAVVFVPDIRAMDVEKTGTPIENHPCFPEKTNVEFIEIVNEHEINMRVWERGAGETLACGTGACAAVVASHLNGKTGPEVLVHLAGGDLSIYWDKKTNHIYKTGPATFVFSGKICL</sequence>
<keyword evidence="12" id="KW-1185">Reference proteome</keyword>
<dbReference type="EC" id="5.1.1.7" evidence="3 9"/>
<name>A0A1W2BUM2_9BACT</name>
<dbReference type="EMBL" id="FWXY01000009">
    <property type="protein sequence ID" value="SMC76680.1"/>
    <property type="molecule type" value="Genomic_DNA"/>
</dbReference>
<evidence type="ECO:0000313" key="12">
    <source>
        <dbReference type="Proteomes" id="UP000192418"/>
    </source>
</evidence>
<comment type="similarity">
    <text evidence="2 9">Belongs to the diaminopimelate epimerase family.</text>
</comment>
<feature type="binding site" evidence="9">
    <location>
        <begin position="227"/>
        <end position="228"/>
    </location>
    <ligand>
        <name>substrate</name>
    </ligand>
</feature>
<keyword evidence="4 9" id="KW-0963">Cytoplasm</keyword>
<dbReference type="PROSITE" id="PS01326">
    <property type="entry name" value="DAP_EPIMERASE"/>
    <property type="match status" value="1"/>
</dbReference>
<gene>
    <name evidence="9" type="primary">dapF</name>
    <name evidence="11" type="ORF">SAMN02746065_109157</name>
</gene>
<comment type="pathway">
    <text evidence="1 9">Amino-acid biosynthesis; L-lysine biosynthesis via DAP pathway; DL-2,6-diaminopimelate from LL-2,6-diaminopimelate: step 1/1.</text>
</comment>
<evidence type="ECO:0000256" key="10">
    <source>
        <dbReference type="PROSITE-ProRule" id="PRU10125"/>
    </source>
</evidence>
<evidence type="ECO:0000256" key="3">
    <source>
        <dbReference type="ARBA" id="ARBA00013080"/>
    </source>
</evidence>
<proteinExistence type="inferred from homology"/>